<dbReference type="OrthoDB" id="660759at2759"/>
<dbReference type="Proteomes" id="UP000807769">
    <property type="component" value="Unassembled WGS sequence"/>
</dbReference>
<proteinExistence type="predicted"/>
<evidence type="ECO:0000256" key="3">
    <source>
        <dbReference type="ARBA" id="ARBA00022989"/>
    </source>
</evidence>
<feature type="non-terminal residue" evidence="6">
    <location>
        <position position="1"/>
    </location>
</feature>
<reference evidence="6" key="1">
    <citation type="journal article" date="2020" name="New Phytol.">
        <title>Comparative genomics reveals dynamic genome evolution in host specialist ectomycorrhizal fungi.</title>
        <authorList>
            <person name="Lofgren L.A."/>
            <person name="Nguyen N.H."/>
            <person name="Vilgalys R."/>
            <person name="Ruytinx J."/>
            <person name="Liao H.L."/>
            <person name="Branco S."/>
            <person name="Kuo A."/>
            <person name="LaButti K."/>
            <person name="Lipzen A."/>
            <person name="Andreopoulos W."/>
            <person name="Pangilinan J."/>
            <person name="Riley R."/>
            <person name="Hundley H."/>
            <person name="Na H."/>
            <person name="Barry K."/>
            <person name="Grigoriev I.V."/>
            <person name="Stajich J.E."/>
            <person name="Kennedy P.G."/>
        </authorList>
    </citation>
    <scope>NUCLEOTIDE SEQUENCE</scope>
    <source>
        <strain evidence="6">MN1</strain>
    </source>
</reference>
<feature type="transmembrane region" description="Helical" evidence="5">
    <location>
        <begin position="24"/>
        <end position="46"/>
    </location>
</feature>
<evidence type="ECO:0000256" key="2">
    <source>
        <dbReference type="ARBA" id="ARBA00022692"/>
    </source>
</evidence>
<feature type="non-terminal residue" evidence="6">
    <location>
        <position position="82"/>
    </location>
</feature>
<organism evidence="6 7">
    <name type="scientific">Suillus subaureus</name>
    <dbReference type="NCBI Taxonomy" id="48587"/>
    <lineage>
        <taxon>Eukaryota</taxon>
        <taxon>Fungi</taxon>
        <taxon>Dikarya</taxon>
        <taxon>Basidiomycota</taxon>
        <taxon>Agaricomycotina</taxon>
        <taxon>Agaricomycetes</taxon>
        <taxon>Agaricomycetidae</taxon>
        <taxon>Boletales</taxon>
        <taxon>Suillineae</taxon>
        <taxon>Suillaceae</taxon>
        <taxon>Suillus</taxon>
    </lineage>
</organism>
<evidence type="ECO:0000256" key="4">
    <source>
        <dbReference type="ARBA" id="ARBA00023136"/>
    </source>
</evidence>
<keyword evidence="3 5" id="KW-1133">Transmembrane helix</keyword>
<evidence type="ECO:0000256" key="5">
    <source>
        <dbReference type="SAM" id="Phobius"/>
    </source>
</evidence>
<dbReference type="AlphaFoldDB" id="A0A9P7J514"/>
<evidence type="ECO:0000313" key="6">
    <source>
        <dbReference type="EMBL" id="KAG1803174.1"/>
    </source>
</evidence>
<dbReference type="GO" id="GO:0012505">
    <property type="term" value="C:endomembrane system"/>
    <property type="evidence" value="ECO:0007669"/>
    <property type="project" value="UniProtKB-ARBA"/>
</dbReference>
<keyword evidence="4 5" id="KW-0472">Membrane</keyword>
<dbReference type="GO" id="GO:0016020">
    <property type="term" value="C:membrane"/>
    <property type="evidence" value="ECO:0007669"/>
    <property type="project" value="UniProtKB-SubCell"/>
</dbReference>
<protein>
    <submittedName>
        <fullName evidence="6">Uncharacterized protein</fullName>
    </submittedName>
</protein>
<evidence type="ECO:0000313" key="7">
    <source>
        <dbReference type="Proteomes" id="UP000807769"/>
    </source>
</evidence>
<dbReference type="GeneID" id="64623405"/>
<name>A0A9P7J514_9AGAM</name>
<dbReference type="InterPro" id="IPR007305">
    <property type="entry name" value="Vesicle_transpt_Got1/SFT2"/>
</dbReference>
<dbReference type="Pfam" id="PF04178">
    <property type="entry name" value="Got1"/>
    <property type="match status" value="1"/>
</dbReference>
<sequence>FLVLVGPLNYAKYLTSKERLPSTLIYFSRLGLTLYFSISVSLQSFITSRLHFNNFYYVHSYFGSLSAGAIQVVPLVVHALAY</sequence>
<dbReference type="RefSeq" id="XP_041186457.1">
    <property type="nucleotide sequence ID" value="XM_041329388.1"/>
</dbReference>
<accession>A0A9P7J514</accession>
<evidence type="ECO:0000256" key="1">
    <source>
        <dbReference type="ARBA" id="ARBA00004141"/>
    </source>
</evidence>
<dbReference type="GO" id="GO:0016192">
    <property type="term" value="P:vesicle-mediated transport"/>
    <property type="evidence" value="ECO:0007669"/>
    <property type="project" value="InterPro"/>
</dbReference>
<dbReference type="EMBL" id="JABBWG010000070">
    <property type="protein sequence ID" value="KAG1803174.1"/>
    <property type="molecule type" value="Genomic_DNA"/>
</dbReference>
<gene>
    <name evidence="6" type="ORF">BJ212DRAFT_1221433</name>
</gene>
<comment type="caution">
    <text evidence="6">The sequence shown here is derived from an EMBL/GenBank/DDBJ whole genome shotgun (WGS) entry which is preliminary data.</text>
</comment>
<keyword evidence="2 5" id="KW-0812">Transmembrane</keyword>
<comment type="subcellular location">
    <subcellularLocation>
        <location evidence="1">Membrane</location>
        <topology evidence="1">Multi-pass membrane protein</topology>
    </subcellularLocation>
</comment>
<dbReference type="GO" id="GO:0005737">
    <property type="term" value="C:cytoplasm"/>
    <property type="evidence" value="ECO:0007669"/>
    <property type="project" value="UniProtKB-ARBA"/>
</dbReference>
<keyword evidence="7" id="KW-1185">Reference proteome</keyword>
<feature type="transmembrane region" description="Helical" evidence="5">
    <location>
        <begin position="58"/>
        <end position="81"/>
    </location>
</feature>